<feature type="transmembrane region" description="Helical" evidence="1">
    <location>
        <begin position="53"/>
        <end position="74"/>
    </location>
</feature>
<evidence type="ECO:0000256" key="1">
    <source>
        <dbReference type="SAM" id="Phobius"/>
    </source>
</evidence>
<reference evidence="2 3" key="1">
    <citation type="submission" date="2020-02" db="EMBL/GenBank/DDBJ databases">
        <title>Whole-genome analyses of novel actinobacteria.</title>
        <authorList>
            <person name="Sahin N."/>
        </authorList>
    </citation>
    <scope>NUCLEOTIDE SEQUENCE [LARGE SCALE GENOMIC DNA]</scope>
    <source>
        <strain evidence="2 3">KC13</strain>
    </source>
</reference>
<organism evidence="2 3">
    <name type="scientific">Nocardioides turkmenicus</name>
    <dbReference type="NCBI Taxonomy" id="2711220"/>
    <lineage>
        <taxon>Bacteria</taxon>
        <taxon>Bacillati</taxon>
        <taxon>Actinomycetota</taxon>
        <taxon>Actinomycetes</taxon>
        <taxon>Propionibacteriales</taxon>
        <taxon>Nocardioidaceae</taxon>
        <taxon>Nocardioides</taxon>
    </lineage>
</organism>
<comment type="caution">
    <text evidence="2">The sequence shown here is derived from an EMBL/GenBank/DDBJ whole genome shotgun (WGS) entry which is preliminary data.</text>
</comment>
<keyword evidence="3" id="KW-1185">Reference proteome</keyword>
<keyword evidence="1" id="KW-0472">Membrane</keyword>
<dbReference type="SUPFAM" id="SSF50969">
    <property type="entry name" value="YVTN repeat-like/Quinoprotein amine dehydrogenase"/>
    <property type="match status" value="1"/>
</dbReference>
<sequence length="428" mass="45824">MERLGARPQHSFDISAFGRLDEEGTTITDVHIDEEQPPVVLEEQPTTVRHSRAGILFSACIILALIASVAWLAVHTTRLAEGRTGANVPTPAPPAPTVRNSAPAIPATYADLPVGPATTLPFVDQAGRLQLGAKPQKVYGSQTSVAAWTVLMYERADKPGPVWVARRGRTIQVPGLWIQPVLSKDGNHLFAVQQTDDEASALVAVDTATGEEVDRLVLEGTPAATAIVGTDRTRVYFRTGIEPTPAPVPGNYGELTVSRPPATVWDPGHATQRISLPLGYQQLIPLRRGVLLHNPSEWEARFAAIEADGSLTQPGVHAPLPGSVADSPDGSIVAIARNPSDPGMISYGAERGIAVNMSTSEHIDLRVPDAVEKVYVAGFESDRSVVLYTATATESWYLRCWVDTGSCDRITGSQRGTDGRQIRLPGLP</sequence>
<dbReference type="AlphaFoldDB" id="A0A6M1QRW7"/>
<gene>
    <name evidence="2" type="ORF">G5C66_07255</name>
</gene>
<keyword evidence="1" id="KW-1133">Transmembrane helix</keyword>
<protein>
    <submittedName>
        <fullName evidence="2">Uncharacterized protein</fullName>
    </submittedName>
</protein>
<dbReference type="Proteomes" id="UP000483261">
    <property type="component" value="Unassembled WGS sequence"/>
</dbReference>
<evidence type="ECO:0000313" key="3">
    <source>
        <dbReference type="Proteomes" id="UP000483261"/>
    </source>
</evidence>
<proteinExistence type="predicted"/>
<dbReference type="InterPro" id="IPR011044">
    <property type="entry name" value="Quino_amine_DH_bsu"/>
</dbReference>
<dbReference type="EMBL" id="JAALAA010000005">
    <property type="protein sequence ID" value="NGN92535.1"/>
    <property type="molecule type" value="Genomic_DNA"/>
</dbReference>
<name>A0A6M1QRW7_9ACTN</name>
<keyword evidence="1" id="KW-0812">Transmembrane</keyword>
<evidence type="ECO:0000313" key="2">
    <source>
        <dbReference type="EMBL" id="NGN92535.1"/>
    </source>
</evidence>
<accession>A0A6M1QRW7</accession>
<dbReference type="RefSeq" id="WP_165110302.1">
    <property type="nucleotide sequence ID" value="NZ_JAALAA010000005.1"/>
</dbReference>